<protein>
    <submittedName>
        <fullName evidence="1">Uncharacterized protein</fullName>
    </submittedName>
</protein>
<evidence type="ECO:0000313" key="1">
    <source>
        <dbReference type="EMBL" id="SDL92516.1"/>
    </source>
</evidence>
<evidence type="ECO:0000313" key="2">
    <source>
        <dbReference type="Proteomes" id="UP000183853"/>
    </source>
</evidence>
<dbReference type="EMBL" id="FNHM01000001">
    <property type="protein sequence ID" value="SDL92516.1"/>
    <property type="molecule type" value="Genomic_DNA"/>
</dbReference>
<gene>
    <name evidence="1" type="ORF">SAMN05444505_10184</name>
</gene>
<dbReference type="AlphaFoldDB" id="A0AB37ZET3"/>
<comment type="caution">
    <text evidence="1">The sequence shown here is derived from an EMBL/GenBank/DDBJ whole genome shotgun (WGS) entry which is preliminary data.</text>
</comment>
<organism evidence="1 2">
    <name type="scientific">Pseudomonas syringae</name>
    <dbReference type="NCBI Taxonomy" id="317"/>
    <lineage>
        <taxon>Bacteria</taxon>
        <taxon>Pseudomonadati</taxon>
        <taxon>Pseudomonadota</taxon>
        <taxon>Gammaproteobacteria</taxon>
        <taxon>Pseudomonadales</taxon>
        <taxon>Pseudomonadaceae</taxon>
        <taxon>Pseudomonas</taxon>
    </lineage>
</organism>
<reference evidence="1 2" key="1">
    <citation type="submission" date="2016-10" db="EMBL/GenBank/DDBJ databases">
        <authorList>
            <person name="Varghese N."/>
            <person name="Submissions S."/>
        </authorList>
    </citation>
    <scope>NUCLEOTIDE SEQUENCE [LARGE SCALE GENOMIC DNA]</scope>
    <source>
        <strain evidence="1 2">BS2122</strain>
    </source>
</reference>
<proteinExistence type="predicted"/>
<accession>A0AB37ZET3</accession>
<name>A0AB37ZET3_PSESX</name>
<sequence length="52" mass="6060">MRAHCPSSPIRPSAKEQCNLMELRRKLNAAFLASHFVLKYELQFNDKASVRR</sequence>
<dbReference type="Proteomes" id="UP000183853">
    <property type="component" value="Unassembled WGS sequence"/>
</dbReference>